<dbReference type="AlphaFoldDB" id="F5RG16"/>
<gene>
    <name evidence="2" type="ORF">METUNv1_03411</name>
</gene>
<dbReference type="OrthoDB" id="8565914at2"/>
<reference evidence="2 3" key="1">
    <citation type="journal article" date="2011" name="J. Bacteriol.">
        <title>Genome sequence of Methyloversatilis universalis FAM5T, a methylotrophic representative of the order Rhodocyclales.</title>
        <authorList>
            <person name="Kittichotirat W."/>
            <person name="Good N.M."/>
            <person name="Hall R."/>
            <person name="Bringel F."/>
            <person name="Lajus A."/>
            <person name="Medigue C."/>
            <person name="Smalley N.E."/>
            <person name="Beck D."/>
            <person name="Bumgarner R."/>
            <person name="Vuilleumier S."/>
            <person name="Kalyuzhnaya M.G."/>
        </authorList>
    </citation>
    <scope>NUCLEOTIDE SEQUENCE [LARGE SCALE GENOMIC DNA]</scope>
    <source>
        <strain evidence="3">ATCC BAA-1314 / JCM 13912 / FAM5</strain>
    </source>
</reference>
<dbReference type="Proteomes" id="UP000005019">
    <property type="component" value="Unassembled WGS sequence"/>
</dbReference>
<evidence type="ECO:0000256" key="1">
    <source>
        <dbReference type="SAM" id="Phobius"/>
    </source>
</evidence>
<evidence type="ECO:0000313" key="2">
    <source>
        <dbReference type="EMBL" id="EGK70504.1"/>
    </source>
</evidence>
<organism evidence="2 3">
    <name type="scientific">Methyloversatilis universalis (strain ATCC BAA-1314 / DSM 25237 / JCM 13912 / CCUG 52030 / FAM5)</name>
    <dbReference type="NCBI Taxonomy" id="1000565"/>
    <lineage>
        <taxon>Bacteria</taxon>
        <taxon>Pseudomonadati</taxon>
        <taxon>Pseudomonadota</taxon>
        <taxon>Betaproteobacteria</taxon>
        <taxon>Nitrosomonadales</taxon>
        <taxon>Sterolibacteriaceae</taxon>
        <taxon>Methyloversatilis</taxon>
    </lineage>
</organism>
<keyword evidence="3" id="KW-1185">Reference proteome</keyword>
<proteinExistence type="predicted"/>
<accession>F5RG16</accession>
<sequence length="72" mass="7630">MRLLFFFAALGFAILGMSGVTLSLLNLIDDSQTGGWPLWQSLPMAAVGAGGFLFCLIRVIRGVRAAGTAQQD</sequence>
<name>F5RG16_METUF</name>
<keyword evidence="1" id="KW-1133">Transmembrane helix</keyword>
<comment type="caution">
    <text evidence="2">The sequence shown here is derived from an EMBL/GenBank/DDBJ whole genome shotgun (WGS) entry which is preliminary data.</text>
</comment>
<dbReference type="STRING" id="1000565.METUNv1_03411"/>
<dbReference type="EMBL" id="AFHG01000057">
    <property type="protein sequence ID" value="EGK70504.1"/>
    <property type="molecule type" value="Genomic_DNA"/>
</dbReference>
<dbReference type="RefSeq" id="WP_008063813.1">
    <property type="nucleotide sequence ID" value="NZ_AFHG01000057.1"/>
</dbReference>
<evidence type="ECO:0000313" key="3">
    <source>
        <dbReference type="Proteomes" id="UP000005019"/>
    </source>
</evidence>
<keyword evidence="1" id="KW-0812">Transmembrane</keyword>
<feature type="transmembrane region" description="Helical" evidence="1">
    <location>
        <begin position="39"/>
        <end position="60"/>
    </location>
</feature>
<keyword evidence="1" id="KW-0472">Membrane</keyword>
<protein>
    <submittedName>
        <fullName evidence="2">Uncharacterized protein</fullName>
    </submittedName>
</protein>